<protein>
    <submittedName>
        <fullName evidence="10">Choline dehydrogenase</fullName>
    </submittedName>
</protein>
<dbReference type="PIRSF" id="PIRSF000137">
    <property type="entry name" value="Alcohol_oxidase"/>
    <property type="match status" value="1"/>
</dbReference>
<organism evidence="10 12">
    <name type="scientific">Archangium gephyra</name>
    <dbReference type="NCBI Taxonomy" id="48"/>
    <lineage>
        <taxon>Bacteria</taxon>
        <taxon>Pseudomonadati</taxon>
        <taxon>Myxococcota</taxon>
        <taxon>Myxococcia</taxon>
        <taxon>Myxococcales</taxon>
        <taxon>Cystobacterineae</taxon>
        <taxon>Archangiaceae</taxon>
        <taxon>Archangium</taxon>
    </lineage>
</organism>
<evidence type="ECO:0000256" key="4">
    <source>
        <dbReference type="ARBA" id="ARBA00022827"/>
    </source>
</evidence>
<dbReference type="SUPFAM" id="SSF54373">
    <property type="entry name" value="FAD-linked reductases, C-terminal domain"/>
    <property type="match status" value="1"/>
</dbReference>
<dbReference type="Pfam" id="PF00732">
    <property type="entry name" value="GMC_oxred_N"/>
    <property type="match status" value="1"/>
</dbReference>
<keyword evidence="13" id="KW-1185">Reference proteome</keyword>
<dbReference type="Gene3D" id="3.50.50.60">
    <property type="entry name" value="FAD/NAD(P)-binding domain"/>
    <property type="match status" value="1"/>
</dbReference>
<dbReference type="InterPro" id="IPR012132">
    <property type="entry name" value="GMC_OxRdtase"/>
</dbReference>
<evidence type="ECO:0000256" key="2">
    <source>
        <dbReference type="ARBA" id="ARBA00010790"/>
    </source>
</evidence>
<sequence>MHDYVIVGAGSAGCVLAARLSEDPSTRVLLLEAGGGDDRREIHIPAAFGKLFQTEVDWNYRTEPQPHLAGRSLYWPRGKVLGGSSSMNAQMWVRGNPADYDEWARLGNRGWSYRDTLPYFRRAEDCQEGASEHTGVGGPMGVSALRSPNPLTRVFMKACVQAGIPLNPRINPSAQEGSYYTQVSQRRGERCSTASAYLRPAMKRPNLEVRTQAHATGIVVKQRRAMGVRYVQGGLEKTAEARREVLLCGGAVNSPQLLLLSGIGPAEELAALGIPAVADLPGVGRNLLDHLAVAVIMGARRPITLVSAETPANLLKFLLLRRGMLTSNVAEAHAFLRSAPHLEAPDLELIWAPYPYINHGMTRPTEHGMSIAAVLLRPRSSGRLTLRSADPMAPPVIDPRYLSEPSDLEVLMTGVRRAQEVFRAPALAQEETVPIDPASGTGSDTELTTFIRQKAETLYHPVGTCRMGVEEGAVVDPELRVRGLEGLRVVDASVMPTLIRGHTNAPTIMIAERAADLLRGREPTHHPRGE</sequence>
<feature type="domain" description="Glucose-methanol-choline oxidoreductase N-terminal" evidence="8">
    <location>
        <begin position="78"/>
        <end position="101"/>
    </location>
</feature>
<evidence type="ECO:0000313" key="10">
    <source>
        <dbReference type="EMBL" id="AKJ06103.1"/>
    </source>
</evidence>
<dbReference type="PROSITE" id="PS00624">
    <property type="entry name" value="GMC_OXRED_2"/>
    <property type="match status" value="1"/>
</dbReference>
<dbReference type="EMBL" id="CP011509">
    <property type="protein sequence ID" value="AKJ06103.1"/>
    <property type="molecule type" value="Genomic_DNA"/>
</dbReference>
<comment type="cofactor">
    <cofactor evidence="1 6">
        <name>FAD</name>
        <dbReference type="ChEBI" id="CHEBI:57692"/>
    </cofactor>
</comment>
<dbReference type="Proteomes" id="UP000035579">
    <property type="component" value="Chromosome"/>
</dbReference>
<dbReference type="InterPro" id="IPR036188">
    <property type="entry name" value="FAD/NAD-bd_sf"/>
</dbReference>
<gene>
    <name evidence="10" type="ORF">AA314_07729</name>
    <name evidence="11" type="ORF">ATI61_110150</name>
</gene>
<evidence type="ECO:0000313" key="12">
    <source>
        <dbReference type="Proteomes" id="UP000035579"/>
    </source>
</evidence>
<comment type="similarity">
    <text evidence="2 7">Belongs to the GMC oxidoreductase family.</text>
</comment>
<dbReference type="InterPro" id="IPR000172">
    <property type="entry name" value="GMC_OxRdtase_N"/>
</dbReference>
<evidence type="ECO:0000259" key="9">
    <source>
        <dbReference type="PROSITE" id="PS00624"/>
    </source>
</evidence>
<dbReference type="SUPFAM" id="SSF51905">
    <property type="entry name" value="FAD/NAD(P)-binding domain"/>
    <property type="match status" value="1"/>
</dbReference>
<dbReference type="InterPro" id="IPR007867">
    <property type="entry name" value="GMC_OxRtase_C"/>
</dbReference>
<feature type="domain" description="Glucose-methanol-choline oxidoreductase N-terminal" evidence="9">
    <location>
        <begin position="250"/>
        <end position="264"/>
    </location>
</feature>
<evidence type="ECO:0000256" key="5">
    <source>
        <dbReference type="PIRSR" id="PIRSR000137-1"/>
    </source>
</evidence>
<dbReference type="GO" id="GO:0016614">
    <property type="term" value="F:oxidoreductase activity, acting on CH-OH group of donors"/>
    <property type="evidence" value="ECO:0007669"/>
    <property type="project" value="InterPro"/>
</dbReference>
<proteinExistence type="inferred from homology"/>
<evidence type="ECO:0000259" key="8">
    <source>
        <dbReference type="PROSITE" id="PS00623"/>
    </source>
</evidence>
<keyword evidence="4 6" id="KW-0274">FAD</keyword>
<reference evidence="10 12" key="1">
    <citation type="submission" date="2015-05" db="EMBL/GenBank/DDBJ databases">
        <title>Genome assembly of Archangium gephyra DSM 2261.</title>
        <authorList>
            <person name="Sharma G."/>
            <person name="Subramanian S."/>
        </authorList>
    </citation>
    <scope>NUCLEOTIDE SEQUENCE [LARGE SCALE GENOMIC DNA]</scope>
    <source>
        <strain evidence="10 12">DSM 2261</strain>
    </source>
</reference>
<evidence type="ECO:0000256" key="6">
    <source>
        <dbReference type="PIRSR" id="PIRSR000137-2"/>
    </source>
</evidence>
<feature type="active site" description="Proton acceptor" evidence="5">
    <location>
        <position position="502"/>
    </location>
</feature>
<evidence type="ECO:0000256" key="7">
    <source>
        <dbReference type="RuleBase" id="RU003968"/>
    </source>
</evidence>
<keyword evidence="3 7" id="KW-0285">Flavoprotein</keyword>
<dbReference type="GO" id="GO:0050660">
    <property type="term" value="F:flavin adenine dinucleotide binding"/>
    <property type="evidence" value="ECO:0007669"/>
    <property type="project" value="InterPro"/>
</dbReference>
<evidence type="ECO:0000256" key="3">
    <source>
        <dbReference type="ARBA" id="ARBA00022630"/>
    </source>
</evidence>
<reference evidence="11 13" key="2">
    <citation type="submission" date="2018-08" db="EMBL/GenBank/DDBJ databases">
        <title>Genomic Encyclopedia of Archaeal and Bacterial Type Strains, Phase II (KMG-II): from individual species to whole genera.</title>
        <authorList>
            <person name="Goeker M."/>
        </authorList>
    </citation>
    <scope>NUCLEOTIDE SEQUENCE [LARGE SCALE GENOMIC DNA]</scope>
    <source>
        <strain evidence="11 13">DSM 2261</strain>
    </source>
</reference>
<dbReference type="KEGG" id="age:AA314_07729"/>
<dbReference type="PROSITE" id="PS00623">
    <property type="entry name" value="GMC_OXRED_1"/>
    <property type="match status" value="1"/>
</dbReference>
<name>A0AAC8THG5_9BACT</name>
<accession>A0AAC8THG5</accession>
<feature type="active site" description="Proton donor" evidence="5">
    <location>
        <position position="460"/>
    </location>
</feature>
<feature type="binding site" evidence="6">
    <location>
        <position position="80"/>
    </location>
    <ligand>
        <name>FAD</name>
        <dbReference type="ChEBI" id="CHEBI:57692"/>
    </ligand>
</feature>
<dbReference type="EMBL" id="QUMU01000010">
    <property type="protein sequence ID" value="REG27143.1"/>
    <property type="molecule type" value="Genomic_DNA"/>
</dbReference>
<dbReference type="PANTHER" id="PTHR11552">
    <property type="entry name" value="GLUCOSE-METHANOL-CHOLINE GMC OXIDOREDUCTASE"/>
    <property type="match status" value="1"/>
</dbReference>
<evidence type="ECO:0000313" key="13">
    <source>
        <dbReference type="Proteomes" id="UP000256345"/>
    </source>
</evidence>
<dbReference type="Gene3D" id="3.30.560.10">
    <property type="entry name" value="Glucose Oxidase, domain 3"/>
    <property type="match status" value="1"/>
</dbReference>
<dbReference type="RefSeq" id="WP_047859474.1">
    <property type="nucleotide sequence ID" value="NZ_CP011509.1"/>
</dbReference>
<dbReference type="AlphaFoldDB" id="A0AAC8THG5"/>
<dbReference type="Pfam" id="PF05199">
    <property type="entry name" value="GMC_oxred_C"/>
    <property type="match status" value="1"/>
</dbReference>
<dbReference type="PANTHER" id="PTHR11552:SF147">
    <property type="entry name" value="CHOLINE DEHYDROGENASE, MITOCHONDRIAL"/>
    <property type="match status" value="1"/>
</dbReference>
<evidence type="ECO:0000313" key="11">
    <source>
        <dbReference type="EMBL" id="REG27143.1"/>
    </source>
</evidence>
<dbReference type="Proteomes" id="UP000256345">
    <property type="component" value="Unassembled WGS sequence"/>
</dbReference>
<evidence type="ECO:0000256" key="1">
    <source>
        <dbReference type="ARBA" id="ARBA00001974"/>
    </source>
</evidence>